<evidence type="ECO:0000313" key="4">
    <source>
        <dbReference type="Proteomes" id="UP001500742"/>
    </source>
</evidence>
<dbReference type="InterPro" id="IPR000866">
    <property type="entry name" value="AhpC/TSA"/>
</dbReference>
<dbReference type="PANTHER" id="PTHR42852:SF13">
    <property type="entry name" value="PROTEIN DIPZ"/>
    <property type="match status" value="1"/>
</dbReference>
<dbReference type="PROSITE" id="PS51352">
    <property type="entry name" value="THIOREDOXIN_2"/>
    <property type="match status" value="1"/>
</dbReference>
<reference evidence="4" key="1">
    <citation type="journal article" date="2019" name="Int. J. Syst. Evol. Microbiol.">
        <title>The Global Catalogue of Microorganisms (GCM) 10K type strain sequencing project: providing services to taxonomists for standard genome sequencing and annotation.</title>
        <authorList>
            <consortium name="The Broad Institute Genomics Platform"/>
            <consortium name="The Broad Institute Genome Sequencing Center for Infectious Disease"/>
            <person name="Wu L."/>
            <person name="Ma J."/>
        </authorList>
    </citation>
    <scope>NUCLEOTIDE SEQUENCE [LARGE SCALE GENOMIC DNA]</scope>
    <source>
        <strain evidence="4">JCM 16601</strain>
    </source>
</reference>
<dbReference type="InterPro" id="IPR036249">
    <property type="entry name" value="Thioredoxin-like_sf"/>
</dbReference>
<dbReference type="PANTHER" id="PTHR42852">
    <property type="entry name" value="THIOL:DISULFIDE INTERCHANGE PROTEIN DSBE"/>
    <property type="match status" value="1"/>
</dbReference>
<dbReference type="Gene3D" id="3.40.30.10">
    <property type="entry name" value="Glutaredoxin"/>
    <property type="match status" value="1"/>
</dbReference>
<gene>
    <name evidence="3" type="ORF">GCM10022210_51070</name>
</gene>
<sequence length="407" mass="44635">MKKTLTPLLFFALSVAATAASAQSFIAEGPWRGVFHQANGAEVPFNFEVKGKTAATAKLYLVNGPEHFAASSITTKGDSAFIAFDQFDNELAVKIDDKKLSGVLRKKDHSGRVTPVDATFGDTYRFTTDGEEPAADLSGKYDVVFKGRNGTDEKKVGLFKQQGNKLTATFLSITGDSRYLEGVVQGHQFYLSSFIGSGASYYTGTFDEQGQITGTANGGAFTATKNAGAALPDPYKLTYLKDGYKTFDFTLPDADGKQVSLKDDKFKNKVVILTIGGTWCPNCMDEAAFVAPWYQKNKNRGVEIVGVQFERKADQAYVKNAMENFKKRFGVTYTELFGGLADKKAVAESFPALNTFLSYPTILFIDKKGNVDKIYTGFTGPATGEYYTQFIKEFNEEVDQLLKKETT</sequence>
<dbReference type="Pfam" id="PF00578">
    <property type="entry name" value="AhpC-TSA"/>
    <property type="match status" value="1"/>
</dbReference>
<organism evidence="3 4">
    <name type="scientific">Mucilaginibacter dorajii</name>
    <dbReference type="NCBI Taxonomy" id="692994"/>
    <lineage>
        <taxon>Bacteria</taxon>
        <taxon>Pseudomonadati</taxon>
        <taxon>Bacteroidota</taxon>
        <taxon>Sphingobacteriia</taxon>
        <taxon>Sphingobacteriales</taxon>
        <taxon>Sphingobacteriaceae</taxon>
        <taxon>Mucilaginibacter</taxon>
    </lineage>
</organism>
<evidence type="ECO:0000259" key="2">
    <source>
        <dbReference type="PROSITE" id="PS51352"/>
    </source>
</evidence>
<dbReference type="RefSeq" id="WP_259086612.1">
    <property type="nucleotide sequence ID" value="NZ_BAAAZC010000031.1"/>
</dbReference>
<keyword evidence="4" id="KW-1185">Reference proteome</keyword>
<evidence type="ECO:0000313" key="3">
    <source>
        <dbReference type="EMBL" id="GAA3991045.1"/>
    </source>
</evidence>
<accession>A0ABP7R184</accession>
<dbReference type="SUPFAM" id="SSF52833">
    <property type="entry name" value="Thioredoxin-like"/>
    <property type="match status" value="1"/>
</dbReference>
<dbReference type="InterPro" id="IPR050553">
    <property type="entry name" value="Thioredoxin_ResA/DsbE_sf"/>
</dbReference>
<feature type="domain" description="Thioredoxin" evidence="2">
    <location>
        <begin position="240"/>
        <end position="396"/>
    </location>
</feature>
<dbReference type="Proteomes" id="UP001500742">
    <property type="component" value="Unassembled WGS sequence"/>
</dbReference>
<proteinExistence type="predicted"/>
<protein>
    <recommendedName>
        <fullName evidence="2">Thioredoxin domain-containing protein</fullName>
    </recommendedName>
</protein>
<name>A0ABP7R184_9SPHI</name>
<feature type="chain" id="PRO_5046453465" description="Thioredoxin domain-containing protein" evidence="1">
    <location>
        <begin position="20"/>
        <end position="407"/>
    </location>
</feature>
<comment type="caution">
    <text evidence="3">The sequence shown here is derived from an EMBL/GenBank/DDBJ whole genome shotgun (WGS) entry which is preliminary data.</text>
</comment>
<dbReference type="CDD" id="cd02966">
    <property type="entry name" value="TlpA_like_family"/>
    <property type="match status" value="1"/>
</dbReference>
<evidence type="ECO:0000256" key="1">
    <source>
        <dbReference type="SAM" id="SignalP"/>
    </source>
</evidence>
<dbReference type="InterPro" id="IPR013766">
    <property type="entry name" value="Thioredoxin_domain"/>
</dbReference>
<keyword evidence="1" id="KW-0732">Signal</keyword>
<feature type="signal peptide" evidence="1">
    <location>
        <begin position="1"/>
        <end position="19"/>
    </location>
</feature>
<dbReference type="EMBL" id="BAAAZC010000031">
    <property type="protein sequence ID" value="GAA3991045.1"/>
    <property type="molecule type" value="Genomic_DNA"/>
</dbReference>